<comment type="catalytic activity">
    <reaction evidence="4">
        <text>a 2'-deoxyadenosine in DNA + S-adenosyl-L-methionine = an N(6)-methyl-2'-deoxyadenosine in DNA + S-adenosyl-L-homocysteine + H(+)</text>
        <dbReference type="Rhea" id="RHEA:15197"/>
        <dbReference type="Rhea" id="RHEA-COMP:12418"/>
        <dbReference type="Rhea" id="RHEA-COMP:12419"/>
        <dbReference type="ChEBI" id="CHEBI:15378"/>
        <dbReference type="ChEBI" id="CHEBI:57856"/>
        <dbReference type="ChEBI" id="CHEBI:59789"/>
        <dbReference type="ChEBI" id="CHEBI:90615"/>
        <dbReference type="ChEBI" id="CHEBI:90616"/>
        <dbReference type="EC" id="2.1.1.72"/>
    </reaction>
</comment>
<evidence type="ECO:0000256" key="4">
    <source>
        <dbReference type="ARBA" id="ARBA00047942"/>
    </source>
</evidence>
<dbReference type="Pfam" id="PF20467">
    <property type="entry name" value="MmeI_C"/>
    <property type="match status" value="1"/>
</dbReference>
<evidence type="ECO:0000256" key="3">
    <source>
        <dbReference type="ARBA" id="ARBA00022679"/>
    </source>
</evidence>
<dbReference type="GO" id="GO:0032259">
    <property type="term" value="P:methylation"/>
    <property type="evidence" value="ECO:0007669"/>
    <property type="project" value="UniProtKB-KW"/>
</dbReference>
<evidence type="ECO:0000259" key="7">
    <source>
        <dbReference type="Pfam" id="PF20466"/>
    </source>
</evidence>
<reference evidence="10" key="1">
    <citation type="submission" date="2023-03" db="EMBL/GenBank/DDBJ databases">
        <authorList>
            <person name="Shen W."/>
            <person name="Cai J."/>
        </authorList>
    </citation>
    <scope>NUCLEOTIDE SEQUENCE</scope>
    <source>
        <strain evidence="10">K69-2</strain>
    </source>
</reference>
<dbReference type="PANTHER" id="PTHR33841">
    <property type="entry name" value="DNA METHYLTRANSFERASE YEEA-RELATED"/>
    <property type="match status" value="1"/>
</dbReference>
<dbReference type="InterPro" id="IPR029063">
    <property type="entry name" value="SAM-dependent_MTases_sf"/>
</dbReference>
<dbReference type="Pfam" id="PF20473">
    <property type="entry name" value="MmeI_Mtase"/>
    <property type="match status" value="1"/>
</dbReference>
<gene>
    <name evidence="10" type="ORF">P7E30_08560</name>
</gene>
<dbReference type="InterPro" id="IPR050953">
    <property type="entry name" value="N4_N6_ade-DNA_methylase"/>
</dbReference>
<comment type="caution">
    <text evidence="10">The sequence shown here is derived from an EMBL/GenBank/DDBJ whole genome shotgun (WGS) entry which is preliminary data.</text>
</comment>
<feature type="domain" description="MmeI-like helicase spacer" evidence="6">
    <location>
        <begin position="168"/>
        <end position="243"/>
    </location>
</feature>
<dbReference type="InterPro" id="IPR046817">
    <property type="entry name" value="MmeI_N"/>
</dbReference>
<dbReference type="RefSeq" id="WP_311809883.1">
    <property type="nucleotide sequence ID" value="NZ_JARPZN010000004.1"/>
</dbReference>
<evidence type="ECO:0000259" key="8">
    <source>
        <dbReference type="Pfam" id="PF20467"/>
    </source>
</evidence>
<proteinExistence type="predicted"/>
<dbReference type="GO" id="GO:0009007">
    <property type="term" value="F:site-specific DNA-methyltransferase (adenine-specific) activity"/>
    <property type="evidence" value="ECO:0007669"/>
    <property type="project" value="UniProtKB-EC"/>
</dbReference>
<accession>A0AAE4HSU2</accession>
<dbReference type="InterPro" id="IPR046820">
    <property type="entry name" value="MmeI_TRD"/>
</dbReference>
<feature type="domain" description="MmeI-like target recognition" evidence="7">
    <location>
        <begin position="622"/>
        <end position="831"/>
    </location>
</feature>
<evidence type="ECO:0000256" key="1">
    <source>
        <dbReference type="ARBA" id="ARBA00011900"/>
    </source>
</evidence>
<keyword evidence="3" id="KW-0808">Transferase</keyword>
<dbReference type="InterPro" id="IPR046816">
    <property type="entry name" value="MmeI_Mtase"/>
</dbReference>
<feature type="domain" description="MmeI-like C-terminal" evidence="8">
    <location>
        <begin position="834"/>
        <end position="905"/>
    </location>
</feature>
<feature type="domain" description="MmeI-like DNA-methyltransferase" evidence="9">
    <location>
        <begin position="346"/>
        <end position="604"/>
    </location>
</feature>
<protein>
    <recommendedName>
        <fullName evidence="1">site-specific DNA-methyltransferase (adenine-specific)</fullName>
        <ecNumber evidence="1">2.1.1.72</ecNumber>
    </recommendedName>
</protein>
<sequence length="911" mass="105755">MALIEIEDEIIEIINKENKEDFIYDFLKIYDIPNSTITRLKNGTNNLSKIPGEVHLKNKLYFKETVNDVFEAFIEIESKVNDAVAIPRYLFVTNFKVILAKDMKTGESLDIKFKELPIHFNFFLAWNGIEKVDFEKENPLDIKAAERFARLFDVLNKEIESDSEEQRHALNLFLMRLLFCLFAEDTNIFHKGQFTNGIKQYTSDDGNNLNDYIEGLFKVLDTQSREKTPIIYKYFPYVNGQLFTEPHQPIKFNKKARKLILECGELLEWSKINPDIFGSMIQAVATEDNRSHLGMHYTSVTNIMKVINPLFLDEVKQQFKEIKDSWNDSFQEIHLGKKKISDTRKKHLDKISTLTNRIKNMKFFDPACGSGNFLIITYKELRQLEIDIYVLINEINNAQMLIYEPIVTLSQFYGIEIDEFASDIAKLSLWIAEHQMNLALKEAVAEAIRPTLPLKSAGDIRCGNALRLDWNEVCPQELNGEVYLFGNPPYLGGKKQDNSHKSDMDFVFSGFKNYRNLDYIAAWFYLGSKYIQGMNSKLAFVSTNSICQGEQVPLLWGNILDYTQIFFTHTQFLWNNNARNKAAVFVVIVGLVDKKQKYERKAIYNSNSVKYVENISPYLSEGSDVIVYKEKKPLFQVPEIEFGSMPRDNGGLILTPEEYQDAIEMNPRLANVIKKYVGSYEFLNNQVRYCIWMNDKQYQEFKDFTFIKQRMGIVRKFRENSKAESTRKAAETPYKFVQLGATKKQRLNNKVTLIIPRVSSENRYYLPMGIIDNETIVSDLAYSVVNAELVLLGILQSKMHMTWMKNMAGRLKADYRYSAGFCYNPFPIPKLSSSRKKVIEEIILTILDIREEYPESLATLYTNGKMPENLIRAHNLLDMEVDKLYKNGIFNSEEERLTTLLKLYEIKKNNG</sequence>
<evidence type="ECO:0000259" key="9">
    <source>
        <dbReference type="Pfam" id="PF20473"/>
    </source>
</evidence>
<dbReference type="Pfam" id="PF20465">
    <property type="entry name" value="MmeI_hel"/>
    <property type="match status" value="1"/>
</dbReference>
<dbReference type="InterPro" id="IPR046818">
    <property type="entry name" value="MmeI_C"/>
</dbReference>
<dbReference type="SUPFAM" id="SSF53335">
    <property type="entry name" value="S-adenosyl-L-methionine-dependent methyltransferases"/>
    <property type="match status" value="1"/>
</dbReference>
<dbReference type="PANTHER" id="PTHR33841:SF1">
    <property type="entry name" value="DNA METHYLTRANSFERASE A"/>
    <property type="match status" value="1"/>
</dbReference>
<dbReference type="AlphaFoldDB" id="A0AAE4HSU2"/>
<dbReference type="InterPro" id="IPR046819">
    <property type="entry name" value="MmeI_hel"/>
</dbReference>
<dbReference type="Gene3D" id="3.40.50.150">
    <property type="entry name" value="Vaccinia Virus protein VP39"/>
    <property type="match status" value="1"/>
</dbReference>
<dbReference type="Pfam" id="PF20466">
    <property type="entry name" value="MmeI_TRD"/>
    <property type="match status" value="1"/>
</dbReference>
<dbReference type="Pfam" id="PF20464">
    <property type="entry name" value="MmeI_N"/>
    <property type="match status" value="1"/>
</dbReference>
<evidence type="ECO:0000256" key="2">
    <source>
        <dbReference type="ARBA" id="ARBA00022603"/>
    </source>
</evidence>
<keyword evidence="2 10" id="KW-0489">Methyltransferase</keyword>
<dbReference type="Proteomes" id="UP001183682">
    <property type="component" value="Unassembled WGS sequence"/>
</dbReference>
<name>A0AAE4HSU2_ENTGA</name>
<dbReference type="EMBL" id="JARPZN010000004">
    <property type="protein sequence ID" value="MDT2690254.1"/>
    <property type="molecule type" value="Genomic_DNA"/>
</dbReference>
<evidence type="ECO:0000259" key="5">
    <source>
        <dbReference type="Pfam" id="PF20464"/>
    </source>
</evidence>
<evidence type="ECO:0000313" key="10">
    <source>
        <dbReference type="EMBL" id="MDT2690254.1"/>
    </source>
</evidence>
<evidence type="ECO:0000259" key="6">
    <source>
        <dbReference type="Pfam" id="PF20465"/>
    </source>
</evidence>
<evidence type="ECO:0000313" key="11">
    <source>
        <dbReference type="Proteomes" id="UP001183682"/>
    </source>
</evidence>
<dbReference type="EC" id="2.1.1.72" evidence="1"/>
<feature type="domain" description="MmeI-like N-terminal" evidence="5">
    <location>
        <begin position="2"/>
        <end position="157"/>
    </location>
</feature>
<organism evidence="10 11">
    <name type="scientific">Enterococcus gallinarum</name>
    <dbReference type="NCBI Taxonomy" id="1353"/>
    <lineage>
        <taxon>Bacteria</taxon>
        <taxon>Bacillati</taxon>
        <taxon>Bacillota</taxon>
        <taxon>Bacilli</taxon>
        <taxon>Lactobacillales</taxon>
        <taxon>Enterococcaceae</taxon>
        <taxon>Enterococcus</taxon>
    </lineage>
</organism>